<evidence type="ECO:0000256" key="1">
    <source>
        <dbReference type="SAM" id="Phobius"/>
    </source>
</evidence>
<keyword evidence="1" id="KW-0472">Membrane</keyword>
<protein>
    <submittedName>
        <fullName evidence="2">Uncharacterized protein</fullName>
    </submittedName>
</protein>
<keyword evidence="1" id="KW-0812">Transmembrane</keyword>
<keyword evidence="3" id="KW-1185">Reference proteome</keyword>
<sequence length="113" mass="12611">MILCTILAGMTTINLQYQRALFIIAPFFFFLSFSIAHPFSRDHKIHYHRVSNSISNSTLEFSATHFDPNPEESARGFHVPHHLSDTGGAAVPNFVAVRIPRAAVVAEVAFWAN</sequence>
<gene>
    <name evidence="2" type="ORF">V8G54_015915</name>
</gene>
<dbReference type="AlphaFoldDB" id="A0AAQ3NJC2"/>
<feature type="transmembrane region" description="Helical" evidence="1">
    <location>
        <begin position="20"/>
        <end position="39"/>
    </location>
</feature>
<proteinExistence type="predicted"/>
<accession>A0AAQ3NJC2</accession>
<dbReference type="Proteomes" id="UP001374535">
    <property type="component" value="Chromosome 5"/>
</dbReference>
<evidence type="ECO:0000313" key="3">
    <source>
        <dbReference type="Proteomes" id="UP001374535"/>
    </source>
</evidence>
<name>A0AAQ3NJC2_VIGMU</name>
<reference evidence="2 3" key="1">
    <citation type="journal article" date="2023" name="Life. Sci Alliance">
        <title>Evolutionary insights into 3D genome organization and epigenetic landscape of Vigna mungo.</title>
        <authorList>
            <person name="Junaid A."/>
            <person name="Singh B."/>
            <person name="Bhatia S."/>
        </authorList>
    </citation>
    <scope>NUCLEOTIDE SEQUENCE [LARGE SCALE GENOMIC DNA]</scope>
    <source>
        <strain evidence="2">Urdbean</strain>
    </source>
</reference>
<dbReference type="EMBL" id="CP144696">
    <property type="protein sequence ID" value="WVZ11385.1"/>
    <property type="molecule type" value="Genomic_DNA"/>
</dbReference>
<organism evidence="2 3">
    <name type="scientific">Vigna mungo</name>
    <name type="common">Black gram</name>
    <name type="synonym">Phaseolus mungo</name>
    <dbReference type="NCBI Taxonomy" id="3915"/>
    <lineage>
        <taxon>Eukaryota</taxon>
        <taxon>Viridiplantae</taxon>
        <taxon>Streptophyta</taxon>
        <taxon>Embryophyta</taxon>
        <taxon>Tracheophyta</taxon>
        <taxon>Spermatophyta</taxon>
        <taxon>Magnoliopsida</taxon>
        <taxon>eudicotyledons</taxon>
        <taxon>Gunneridae</taxon>
        <taxon>Pentapetalae</taxon>
        <taxon>rosids</taxon>
        <taxon>fabids</taxon>
        <taxon>Fabales</taxon>
        <taxon>Fabaceae</taxon>
        <taxon>Papilionoideae</taxon>
        <taxon>50 kb inversion clade</taxon>
        <taxon>NPAAA clade</taxon>
        <taxon>indigoferoid/millettioid clade</taxon>
        <taxon>Phaseoleae</taxon>
        <taxon>Vigna</taxon>
    </lineage>
</organism>
<evidence type="ECO:0000313" key="2">
    <source>
        <dbReference type="EMBL" id="WVZ11385.1"/>
    </source>
</evidence>
<keyword evidence="1" id="KW-1133">Transmembrane helix</keyword>